<evidence type="ECO:0000256" key="1">
    <source>
        <dbReference type="ARBA" id="ARBA00004651"/>
    </source>
</evidence>
<feature type="transmembrane region" description="Helical" evidence="10">
    <location>
        <begin position="14"/>
        <end position="35"/>
    </location>
</feature>
<dbReference type="GO" id="GO:0005886">
    <property type="term" value="C:plasma membrane"/>
    <property type="evidence" value="ECO:0007669"/>
    <property type="project" value="UniProtKB-SubCell"/>
</dbReference>
<dbReference type="GO" id="GO:0007165">
    <property type="term" value="P:signal transduction"/>
    <property type="evidence" value="ECO:0007669"/>
    <property type="project" value="UniProtKB-KW"/>
</dbReference>
<evidence type="ECO:0000313" key="11">
    <source>
        <dbReference type="EMBL" id="CAH1405435.1"/>
    </source>
</evidence>
<dbReference type="PANTHER" id="PTHR21137:SF35">
    <property type="entry name" value="ODORANT RECEPTOR 19A-RELATED"/>
    <property type="match status" value="1"/>
</dbReference>
<evidence type="ECO:0000256" key="4">
    <source>
        <dbReference type="ARBA" id="ARBA00022692"/>
    </source>
</evidence>
<evidence type="ECO:0008006" key="13">
    <source>
        <dbReference type="Google" id="ProtNLM"/>
    </source>
</evidence>
<keyword evidence="2" id="KW-1003">Cell membrane</keyword>
<reference evidence="11" key="1">
    <citation type="submission" date="2022-01" db="EMBL/GenBank/DDBJ databases">
        <authorList>
            <person name="King R."/>
        </authorList>
    </citation>
    <scope>NUCLEOTIDE SEQUENCE</scope>
</reference>
<keyword evidence="4 10" id="KW-0812">Transmembrane</keyword>
<evidence type="ECO:0000256" key="6">
    <source>
        <dbReference type="ARBA" id="ARBA00022989"/>
    </source>
</evidence>
<evidence type="ECO:0000256" key="5">
    <source>
        <dbReference type="ARBA" id="ARBA00022725"/>
    </source>
</evidence>
<accession>A0A9P0HMG2</accession>
<keyword evidence="9" id="KW-0807">Transducer</keyword>
<evidence type="ECO:0000313" key="12">
    <source>
        <dbReference type="Proteomes" id="UP001152798"/>
    </source>
</evidence>
<dbReference type="Pfam" id="PF02949">
    <property type="entry name" value="7tm_6"/>
    <property type="match status" value="1"/>
</dbReference>
<dbReference type="Proteomes" id="UP001152798">
    <property type="component" value="Chromosome 6"/>
</dbReference>
<keyword evidence="3" id="KW-0716">Sensory transduction</keyword>
<evidence type="ECO:0000256" key="10">
    <source>
        <dbReference type="SAM" id="Phobius"/>
    </source>
</evidence>
<dbReference type="EMBL" id="OV725082">
    <property type="protein sequence ID" value="CAH1405435.1"/>
    <property type="molecule type" value="Genomic_DNA"/>
</dbReference>
<keyword evidence="8" id="KW-0675">Receptor</keyword>
<dbReference type="AlphaFoldDB" id="A0A9P0HMG2"/>
<name>A0A9P0HMG2_NEZVI</name>
<organism evidence="11 12">
    <name type="scientific">Nezara viridula</name>
    <name type="common">Southern green stink bug</name>
    <name type="synonym">Cimex viridulus</name>
    <dbReference type="NCBI Taxonomy" id="85310"/>
    <lineage>
        <taxon>Eukaryota</taxon>
        <taxon>Metazoa</taxon>
        <taxon>Ecdysozoa</taxon>
        <taxon>Arthropoda</taxon>
        <taxon>Hexapoda</taxon>
        <taxon>Insecta</taxon>
        <taxon>Pterygota</taxon>
        <taxon>Neoptera</taxon>
        <taxon>Paraneoptera</taxon>
        <taxon>Hemiptera</taxon>
        <taxon>Heteroptera</taxon>
        <taxon>Panheteroptera</taxon>
        <taxon>Pentatomomorpha</taxon>
        <taxon>Pentatomoidea</taxon>
        <taxon>Pentatomidae</taxon>
        <taxon>Pentatominae</taxon>
        <taxon>Nezara</taxon>
    </lineage>
</organism>
<evidence type="ECO:0000256" key="3">
    <source>
        <dbReference type="ARBA" id="ARBA00022606"/>
    </source>
</evidence>
<dbReference type="PANTHER" id="PTHR21137">
    <property type="entry name" value="ODORANT RECEPTOR"/>
    <property type="match status" value="1"/>
</dbReference>
<proteinExistence type="predicted"/>
<evidence type="ECO:0000256" key="2">
    <source>
        <dbReference type="ARBA" id="ARBA00022475"/>
    </source>
</evidence>
<protein>
    <recommendedName>
        <fullName evidence="13">Odorant receptor</fullName>
    </recommendedName>
</protein>
<dbReference type="GO" id="GO:0005549">
    <property type="term" value="F:odorant binding"/>
    <property type="evidence" value="ECO:0007669"/>
    <property type="project" value="InterPro"/>
</dbReference>
<feature type="transmembrane region" description="Helical" evidence="10">
    <location>
        <begin position="206"/>
        <end position="227"/>
    </location>
</feature>
<gene>
    <name evidence="11" type="ORF">NEZAVI_LOCUS13654</name>
</gene>
<dbReference type="InterPro" id="IPR004117">
    <property type="entry name" value="7tm6_olfct_rcpt"/>
</dbReference>
<keyword evidence="12" id="KW-1185">Reference proteome</keyword>
<sequence length="299" mass="34050">MIIAIIVKFSQGDIMVNLFSVFGAGPGVVGTFKIVQCIRYRKPLKKAMDLLDVMMSEVDELVMEPIVRKGMERCWIAFVLCLFFGSCISIHWLSRPLLILLFYGERTRIIDTWPVFNDNWFQWSLTFVFQASNVCFCGHTFYIFDNVYFCISESLLCQLKVLKYRLTHLKLDGSVGSNAALEICIKQHTQVLKVCDLLKFSSEGVIMFQCINTVIMLCTGIFILTLCSELATYAYMMDWTEGTSDQKKKLLNMMTMPMQPVIFGGIVEMNLNTFINVLKTAFSYYNFLVAANAGGDHGK</sequence>
<comment type="subcellular location">
    <subcellularLocation>
        <location evidence="1">Cell membrane</location>
        <topology evidence="1">Multi-pass membrane protein</topology>
    </subcellularLocation>
</comment>
<evidence type="ECO:0000256" key="7">
    <source>
        <dbReference type="ARBA" id="ARBA00023136"/>
    </source>
</evidence>
<keyword evidence="7 10" id="KW-0472">Membrane</keyword>
<keyword evidence="6 10" id="KW-1133">Transmembrane helix</keyword>
<dbReference type="GO" id="GO:0004984">
    <property type="term" value="F:olfactory receptor activity"/>
    <property type="evidence" value="ECO:0007669"/>
    <property type="project" value="InterPro"/>
</dbReference>
<keyword evidence="5" id="KW-0552">Olfaction</keyword>
<evidence type="ECO:0000256" key="8">
    <source>
        <dbReference type="ARBA" id="ARBA00023170"/>
    </source>
</evidence>
<feature type="transmembrane region" description="Helical" evidence="10">
    <location>
        <begin position="74"/>
        <end position="93"/>
    </location>
</feature>
<evidence type="ECO:0000256" key="9">
    <source>
        <dbReference type="ARBA" id="ARBA00023224"/>
    </source>
</evidence>